<keyword evidence="4 11" id="KW-0028">Amino-acid biosynthesis</keyword>
<evidence type="ECO:0000313" key="16">
    <source>
        <dbReference type="EMBL" id="CAC8227031.1"/>
    </source>
</evidence>
<dbReference type="EMBL" id="CP023391">
    <property type="protein sequence ID" value="ATC72867.1"/>
    <property type="molecule type" value="Genomic_DNA"/>
</dbReference>
<keyword evidence="16" id="KW-0328">Glycosyltransferase</keyword>
<reference evidence="39 40" key="14">
    <citation type="submission" date="2020-06" db="EMBL/GenBank/DDBJ databases">
        <authorList>
            <consortium name="Pathogen Informatics"/>
        </authorList>
    </citation>
    <scope>NUCLEOTIDE SEQUENCE [LARGE SCALE GENOMIC DNA]</scope>
    <source>
        <strain evidence="15 40">A13</strain>
        <strain evidence="16 39">MOS114</strain>
        <strain evidence="29">NCTC8317</strain>
    </source>
</reference>
<reference evidence="28 33" key="6">
    <citation type="submission" date="2018-06" db="EMBL/GenBank/DDBJ databases">
        <title>Whole genome sequencing to identify and define MRSA outbreaks.</title>
        <authorList>
            <person name="Sullivan M.J."/>
            <person name="Altman D.R."/>
            <person name="Chacko K."/>
            <person name="Ciferri B."/>
            <person name="Webster E."/>
            <person name="Deikus G."/>
            <person name="Lewis M."/>
            <person name="Khan Z."/>
            <person name="Beckford C."/>
            <person name="Rendo A."/>
            <person name="Samaroo F."/>
            <person name="Sebra R."/>
            <person name="Karam-Howlin R."/>
            <person name="Southwick K."/>
            <person name="Adams E."/>
            <person name="Ying L."/>
            <person name="Kornblum J."/>
            <person name="Factor S."/>
            <person name="Danesh Yazdi M."/>
            <person name="Dingle T."/>
            <person name="Hamula C."/>
            <person name="Bashir A."/>
            <person name="Schadt E."/>
            <person name="Kasarskis A."/>
            <person name="Patel G."/>
            <person name="Wallach F."/>
            <person name="Gibbs K."/>
            <person name="Van Bakel H."/>
        </authorList>
    </citation>
    <scope>NUCLEOTIDE SEQUENCE [LARGE SCALE GENOMIC DNA]</scope>
    <source>
        <strain evidence="33">pt013</strain>
        <strain evidence="28">Pt013</strain>
    </source>
</reference>
<evidence type="ECO:0000313" key="24">
    <source>
        <dbReference type="EMBL" id="NGK20280.1"/>
    </source>
</evidence>
<dbReference type="RefSeq" id="WP_000635623.1">
    <property type="nucleotide sequence ID" value="NZ_AP014652.1"/>
</dbReference>
<dbReference type="Proteomes" id="UP000507485">
    <property type="component" value="Unassembled WGS sequence"/>
</dbReference>
<comment type="subcellular location">
    <subcellularLocation>
        <location evidence="11">Cytoplasm</location>
    </subcellularLocation>
</comment>
<dbReference type="OMA" id="WVYFVHS"/>
<evidence type="ECO:0000256" key="10">
    <source>
        <dbReference type="ARBA" id="ARBA00049534"/>
    </source>
</evidence>
<dbReference type="EMBL" id="WPXC01000030">
    <property type="protein sequence ID" value="MVM11384.1"/>
    <property type="molecule type" value="Genomic_DNA"/>
</dbReference>
<dbReference type="EMBL" id="LR133917">
    <property type="protein sequence ID" value="VDY49483.1"/>
    <property type="molecule type" value="Genomic_DNA"/>
</dbReference>
<dbReference type="Proteomes" id="UP000466646">
    <property type="component" value="Unassembled WGS sequence"/>
</dbReference>
<dbReference type="Pfam" id="PF00117">
    <property type="entry name" value="GATase"/>
    <property type="match status" value="1"/>
</dbReference>
<dbReference type="PANTHER" id="PTHR42701">
    <property type="entry name" value="IMIDAZOLE GLYCEROL PHOSPHATE SYNTHASE SUBUNIT HISH"/>
    <property type="match status" value="1"/>
</dbReference>
<evidence type="ECO:0000313" key="18">
    <source>
        <dbReference type="EMBL" id="KMR37047.1"/>
    </source>
</evidence>
<reference evidence="20" key="2">
    <citation type="submission" date="2015-06" db="EMBL/GenBank/DDBJ databases">
        <authorList>
            <person name="Diene S.M."/>
            <person name="Von Dach E."/>
            <person name="Fankhauser C."/>
            <person name="Schrenzel J."/>
            <person name="Harbarth S."/>
            <person name="Francois P."/>
        </authorList>
    </citation>
    <scope>NUCLEOTIDE SEQUENCE</scope>
    <source>
        <strain evidence="20">MRSA_S26</strain>
    </source>
</reference>
<dbReference type="Gene3D" id="3.40.50.880">
    <property type="match status" value="1"/>
</dbReference>
<dbReference type="SMR" id="A0A0D6HTY1"/>
<evidence type="ECO:0000313" key="23">
    <source>
        <dbReference type="EMBL" id="NDP57120.1"/>
    </source>
</evidence>
<dbReference type="EMBL" id="JAAFLG010000027">
    <property type="protein sequence ID" value="NDP57120.1"/>
    <property type="molecule type" value="Genomic_DNA"/>
</dbReference>
<evidence type="ECO:0000313" key="19">
    <source>
        <dbReference type="EMBL" id="KMR57570.1"/>
    </source>
</evidence>
<evidence type="ECO:0000313" key="17">
    <source>
        <dbReference type="EMBL" id="GBV20494.1"/>
    </source>
</evidence>
<evidence type="ECO:0000313" key="31">
    <source>
        <dbReference type="Proteomes" id="UP000265645"/>
    </source>
</evidence>
<dbReference type="Proteomes" id="UP000265645">
    <property type="component" value="Unassembled WGS sequence"/>
</dbReference>
<evidence type="ECO:0000313" key="30">
    <source>
        <dbReference type="Proteomes" id="UP000217245"/>
    </source>
</evidence>
<evidence type="ECO:0000313" key="27">
    <source>
        <dbReference type="EMBL" id="RZI08222.1"/>
    </source>
</evidence>
<dbReference type="PANTHER" id="PTHR42701:SF1">
    <property type="entry name" value="IMIDAZOLE GLYCEROL PHOSPHATE SYNTHASE SUBUNIT HISH"/>
    <property type="match status" value="1"/>
</dbReference>
<dbReference type="NCBIfam" id="TIGR01855">
    <property type="entry name" value="IMP_synth_hisH"/>
    <property type="match status" value="1"/>
</dbReference>
<evidence type="ECO:0000313" key="29">
    <source>
        <dbReference type="EMBL" id="VDY49483.1"/>
    </source>
</evidence>
<evidence type="ECO:0000313" key="26">
    <source>
        <dbReference type="EMBL" id="NUY68265.1"/>
    </source>
</evidence>
<dbReference type="Proteomes" id="UP000561555">
    <property type="component" value="Unassembled WGS sequence"/>
</dbReference>
<proteinExistence type="inferred from homology"/>
<evidence type="ECO:0000313" key="14">
    <source>
        <dbReference type="EMBL" id="ATC72867.1"/>
    </source>
</evidence>
<evidence type="ECO:0000256" key="4">
    <source>
        <dbReference type="ARBA" id="ARBA00022605"/>
    </source>
</evidence>
<dbReference type="CDD" id="cd01748">
    <property type="entry name" value="GATase1_IGP_Synthase"/>
    <property type="match status" value="1"/>
</dbReference>
<reference evidence="26 41" key="10">
    <citation type="journal article" date="2020" name="J. Antimicrob. Chemother.">
        <title>Detection of heterogeneous vancomycin intermediate resistance in MRSA isolates from Latin America.</title>
        <authorList>
            <person name="Castro B.E."/>
            <person name="Berrio M."/>
            <person name="Vargas M.L."/>
            <person name="Carvajal L.P."/>
            <person name="Millan L.V."/>
            <person name="Rios R."/>
            <person name="Hernandez A.K."/>
            <person name="Rincon S."/>
            <person name="Cubides P."/>
            <person name="Forero E."/>
            <person name="Dinh A."/>
            <person name="Seas C."/>
            <person name="Munita J.M."/>
            <person name="Arias C.A."/>
            <person name="Reyes J."/>
            <person name="Diaz L."/>
        </authorList>
    </citation>
    <scope>NUCLEOTIDE SEQUENCE [LARGE SCALE GENOMIC DNA]</scope>
    <source>
        <strain evidence="26 41">UP89</strain>
    </source>
</reference>
<dbReference type="EMBL" id="RQTF01000039">
    <property type="protein sequence ID" value="RZI08222.1"/>
    <property type="molecule type" value="Genomic_DNA"/>
</dbReference>
<dbReference type="EC" id="4.3.2.10" evidence="11"/>
<evidence type="ECO:0000313" key="22">
    <source>
        <dbReference type="EMBL" id="MVM11384.1"/>
    </source>
</evidence>
<evidence type="ECO:0000313" key="40">
    <source>
        <dbReference type="Proteomes" id="UP000507485"/>
    </source>
</evidence>
<dbReference type="AlphaFoldDB" id="A0A0D6HTY1"/>
<evidence type="ECO:0000313" key="34">
    <source>
        <dbReference type="Proteomes" id="UP000466646"/>
    </source>
</evidence>
<evidence type="ECO:0000256" key="12">
    <source>
        <dbReference type="PIRSR" id="PIRSR000495-1"/>
    </source>
</evidence>
<evidence type="ECO:0000313" key="41">
    <source>
        <dbReference type="Proteomes" id="UP000561555"/>
    </source>
</evidence>
<reference evidence="31" key="4">
    <citation type="submission" date="2017-08" db="EMBL/GenBank/DDBJ databases">
        <title>Protection against atopic dermatitis through acquisition of Staphylococcus quorum-sensing agr mutations in the skin.</title>
        <authorList>
            <person name="Nakamura Y."/>
            <person name="Takahashi H."/>
            <person name="Takaya A."/>
            <person name="Inoue Y."/>
            <person name="Katayama Y."/>
            <person name="Kusuya Y."/>
            <person name="Shoji T."/>
            <person name="Takada S."/>
            <person name="Nakagawa S."/>
            <person name="Oguma R."/>
            <person name="Ozawa N."/>
            <person name="Yamaide F."/>
            <person name="Suzuki S."/>
            <person name="Villaruz A."/>
            <person name="Otto M."/>
            <person name="Matsue H."/>
            <person name="Nunez G."/>
            <person name="Shimojo N."/>
        </authorList>
    </citation>
    <scope>NUCLEOTIDE SEQUENCE [LARGE SCALE GENOMIC DNA]</scope>
    <source>
        <strain evidence="31">M1K003</strain>
    </source>
</reference>
<comment type="function">
    <text evidence="11">IGPS catalyzes the conversion of PRFAR and glutamine to IGP, AICAR and glutamate. The HisH subunit catalyzes the hydrolysis of glutamine to glutamate and ammonia as part of the synthesis of IGP and AICAR. The resulting ammonia molecule is channeled to the active site of HisF.</text>
</comment>
<keyword evidence="8 11" id="KW-0456">Lyase</keyword>
<evidence type="ECO:0000256" key="5">
    <source>
        <dbReference type="ARBA" id="ARBA00022801"/>
    </source>
</evidence>
<evidence type="ECO:0000256" key="6">
    <source>
        <dbReference type="ARBA" id="ARBA00022962"/>
    </source>
</evidence>
<accession>A0A0D6HTY1</accession>
<dbReference type="Proteomes" id="UP000478867">
    <property type="component" value="Unassembled WGS sequence"/>
</dbReference>
<comment type="subunit">
    <text evidence="2 11">Heterodimer of HisH and HisF.</text>
</comment>
<dbReference type="Proteomes" id="UP000507402">
    <property type="component" value="Unassembled WGS sequence"/>
</dbReference>
<dbReference type="UniPathway" id="UPA00031">
    <property type="reaction ID" value="UER00010"/>
</dbReference>
<evidence type="ECO:0000313" key="37">
    <source>
        <dbReference type="Proteomes" id="UP000478431"/>
    </source>
</evidence>
<reference evidence="25 36" key="12">
    <citation type="submission" date="2020-02" db="EMBL/GenBank/DDBJ databases">
        <title>Detection of Heterogeneous Vancomycin Intermediate Resistance in Methicillin Resistant Staphylococcus aureus Isolates from Latin-America.</title>
        <authorList>
            <person name="Castro-Cardozo B."/>
            <person name="Berrio M."/>
            <person name="Vargas M.L."/>
            <person name="Carvajal L.P."/>
            <person name="Millan L.V."/>
            <person name="Rios R."/>
            <person name="Hernandez A."/>
            <person name="Rincon S.L."/>
            <person name="Cubides P."/>
            <person name="Forero E."/>
            <person name="Dinh A."/>
            <person name="Seas C."/>
            <person name="Munita J.M."/>
            <person name="Arias C.A."/>
            <person name="Reyes J."/>
            <person name="Diaz L."/>
        </authorList>
    </citation>
    <scope>NUCLEOTIDE SEQUENCE [LARGE SCALE GENOMIC DNA]</scope>
    <source>
        <strain evidence="25 36">UG255</strain>
    </source>
</reference>
<keyword evidence="6 11" id="KW-0315">Glutamine amidotransferase</keyword>
<evidence type="ECO:0000313" key="39">
    <source>
        <dbReference type="Proteomes" id="UP000507402"/>
    </source>
</evidence>
<dbReference type="Proteomes" id="UP000217245">
    <property type="component" value="Chromosome"/>
</dbReference>
<dbReference type="GO" id="GO:0004359">
    <property type="term" value="F:glutaminase activity"/>
    <property type="evidence" value="ECO:0007669"/>
    <property type="project" value="UniProtKB-EC"/>
</dbReference>
<dbReference type="EMBL" id="JAALTR010000126">
    <property type="protein sequence ID" value="NGW66683.1"/>
    <property type="molecule type" value="Genomic_DNA"/>
</dbReference>
<keyword evidence="3 11" id="KW-0963">Cytoplasm</keyword>
<evidence type="ECO:0000313" key="15">
    <source>
        <dbReference type="EMBL" id="CAC7006958.1"/>
    </source>
</evidence>
<evidence type="ECO:0000256" key="9">
    <source>
        <dbReference type="ARBA" id="ARBA00047838"/>
    </source>
</evidence>
<keyword evidence="5 11" id="KW-0378">Hydrolase</keyword>
<reference evidence="18" key="1">
    <citation type="journal article" date="2015" name="J. Infect. Dis.">
        <title>Parallel Epidemics of Community-Associated Methicillin-Resistant Staphylococcus aureus USA300 Infection in North and South America.</title>
        <authorList>
            <person name="Planet P.J."/>
            <person name="Diaz L."/>
            <person name="Kolokotronis S.O."/>
            <person name="Narechania A."/>
            <person name="Reyes J."/>
            <person name="Xing G."/>
            <person name="Rincon S."/>
            <person name="Smith H."/>
            <person name="Panesso D."/>
            <person name="Ryan C."/>
            <person name="Smith D.P."/>
            <person name="Guzman M."/>
            <person name="Zurita J."/>
            <person name="Sebra R."/>
            <person name="Deikus G."/>
            <person name="Nolan R.L."/>
            <person name="Tenover F.C."/>
            <person name="Weinstock G.M."/>
            <person name="Robinson D.A."/>
            <person name="Arias C.A."/>
        </authorList>
    </citation>
    <scope>NUCLEOTIDE SEQUENCE</scope>
    <source>
        <strain evidence="18">CA15</strain>
        <strain evidence="19">M121</strain>
    </source>
</reference>
<dbReference type="EMBL" id="LFVP01000006">
    <property type="protein sequence ID" value="KSA79774.1"/>
    <property type="molecule type" value="Genomic_DNA"/>
</dbReference>
<dbReference type="InterPro" id="IPR017926">
    <property type="entry name" value="GATASE"/>
</dbReference>
<evidence type="ECO:0000313" key="25">
    <source>
        <dbReference type="EMBL" id="NGW66683.1"/>
    </source>
</evidence>
<reference evidence="17" key="7">
    <citation type="submission" date="2018-07" db="EMBL/GenBank/DDBJ databases">
        <title>Protection against atopic dermatitis through acquisition of Staphylococcus quorum-sensing agr mutations in the skin.</title>
        <authorList>
            <person name="Nakamura Y."/>
            <person name="Takahashi H."/>
            <person name="Takaya A."/>
            <person name="Inoue Y."/>
            <person name="Katayama Y."/>
            <person name="Kusuya Y."/>
            <person name="Shoji T."/>
            <person name="Takada S."/>
            <person name="Nakagawa S."/>
            <person name="Oguma R."/>
            <person name="Ozawa N."/>
            <person name="Yamaide F."/>
            <person name="Suzuki S."/>
            <person name="Villaruz A."/>
            <person name="Otto M."/>
            <person name="Matsue H."/>
            <person name="Nunez G."/>
            <person name="Shimojo N."/>
        </authorList>
    </citation>
    <scope>NUCLEOTIDE SEQUENCE</scope>
    <source>
        <strain evidence="17">M1K003</strain>
    </source>
</reference>
<comment type="catalytic activity">
    <reaction evidence="9 11">
        <text>5-[(5-phospho-1-deoxy-D-ribulos-1-ylimino)methylamino]-1-(5-phospho-beta-D-ribosyl)imidazole-4-carboxamide + L-glutamine = D-erythro-1-(imidazol-4-yl)glycerol 3-phosphate + 5-amino-1-(5-phospho-beta-D-ribosyl)imidazole-4-carboxamide + L-glutamate + H(+)</text>
        <dbReference type="Rhea" id="RHEA:24793"/>
        <dbReference type="ChEBI" id="CHEBI:15378"/>
        <dbReference type="ChEBI" id="CHEBI:29985"/>
        <dbReference type="ChEBI" id="CHEBI:58278"/>
        <dbReference type="ChEBI" id="CHEBI:58359"/>
        <dbReference type="ChEBI" id="CHEBI:58475"/>
        <dbReference type="ChEBI" id="CHEBI:58525"/>
        <dbReference type="EC" id="4.3.2.10"/>
    </reaction>
</comment>
<dbReference type="InterPro" id="IPR029062">
    <property type="entry name" value="Class_I_gatase-like"/>
</dbReference>
<keyword evidence="7 11" id="KW-0368">Histidine biosynthesis</keyword>
<dbReference type="EMBL" id="JAANDN010000060">
    <property type="protein sequence ID" value="NUY68265.1"/>
    <property type="molecule type" value="Genomic_DNA"/>
</dbReference>
<dbReference type="HAMAP" id="MF_00278">
    <property type="entry name" value="HisH"/>
    <property type="match status" value="1"/>
</dbReference>
<feature type="active site" evidence="11 12">
    <location>
        <position position="169"/>
    </location>
</feature>
<feature type="active site" evidence="11 12">
    <location>
        <position position="171"/>
    </location>
</feature>
<evidence type="ECO:0000256" key="1">
    <source>
        <dbReference type="ARBA" id="ARBA00005091"/>
    </source>
</evidence>
<dbReference type="GO" id="GO:0005737">
    <property type="term" value="C:cytoplasm"/>
    <property type="evidence" value="ECO:0007669"/>
    <property type="project" value="UniProtKB-SubCell"/>
</dbReference>
<evidence type="ECO:0000313" key="32">
    <source>
        <dbReference type="Proteomes" id="UP000294017"/>
    </source>
</evidence>
<dbReference type="KEGG" id="saud:CH52_05635"/>
<evidence type="ECO:0000256" key="3">
    <source>
        <dbReference type="ARBA" id="ARBA00022490"/>
    </source>
</evidence>
<evidence type="ECO:0000313" key="36">
    <source>
        <dbReference type="Proteomes" id="UP000473113"/>
    </source>
</evidence>
<dbReference type="PIRSF" id="PIRSF000495">
    <property type="entry name" value="Amidotransf_hisH"/>
    <property type="match status" value="1"/>
</dbReference>
<dbReference type="Proteomes" id="UP000280323">
    <property type="component" value="Chromosome"/>
</dbReference>
<evidence type="ECO:0000256" key="11">
    <source>
        <dbReference type="HAMAP-Rule" id="MF_00278"/>
    </source>
</evidence>
<evidence type="ECO:0000259" key="13">
    <source>
        <dbReference type="Pfam" id="PF00117"/>
    </source>
</evidence>
<reference evidence="20" key="3">
    <citation type="journal article" date="2016" name="J. Infect. Dis.">
        <title>Comparative Genomics of Community-Associated Methicillin-Resistant Staphylococcus aureus Shows the Emergence of Clone ST8-USA300 in Geneva, Switzerland.</title>
        <authorList>
            <person name="Von Dach E."/>
            <person name="Diene S.M."/>
            <person name="Fankhauser C."/>
            <person name="Schrenzel J."/>
            <person name="Harbarth S."/>
            <person name="Francois P."/>
        </authorList>
    </citation>
    <scope>NUCLEOTIDE SEQUENCE</scope>
    <source>
        <strain evidence="20">MRSA_S26</strain>
    </source>
</reference>
<dbReference type="EMBL" id="CAIIGN010000003">
    <property type="protein sequence ID" value="CAC8227031.1"/>
    <property type="molecule type" value="Genomic_DNA"/>
</dbReference>
<dbReference type="EMBL" id="LALJ01000007">
    <property type="protein sequence ID" value="KMR37047.1"/>
    <property type="molecule type" value="Genomic_DNA"/>
</dbReference>
<evidence type="ECO:0000313" key="28">
    <source>
        <dbReference type="EMBL" id="TXL40079.1"/>
    </source>
</evidence>
<evidence type="ECO:0000256" key="8">
    <source>
        <dbReference type="ARBA" id="ARBA00023239"/>
    </source>
</evidence>
<gene>
    <name evidence="11 16" type="primary">hisH</name>
    <name evidence="20" type="ORF">ACR79_10130</name>
    <name evidence="14" type="ORF">CNH36_15005</name>
    <name evidence="28" type="ORF">DQU50_11360</name>
    <name evidence="27" type="ORF">EIH03_02855</name>
    <name evidence="19" type="ORF">EP54_05335</name>
    <name evidence="18" type="ORF">EQ90_06035</name>
    <name evidence="24" type="ORF">G0Z31_01935</name>
    <name evidence="25" type="ORF">G6Y24_04125</name>
    <name evidence="21" type="ORF">GO814_09675</name>
    <name evidence="22" type="ORF">GO942_11975</name>
    <name evidence="26" type="ORF">GQX52_06345</name>
    <name evidence="23" type="ORF">GZ130_10980</name>
    <name evidence="17" type="ORF">M1K003_1485</name>
    <name evidence="29" type="ORF">NCTC8317_02623</name>
    <name evidence="15" type="ORF">SAMEA4552975_01761</name>
    <name evidence="16" type="ORF">SAMEA70153168_01016</name>
</gene>
<evidence type="ECO:0000256" key="7">
    <source>
        <dbReference type="ARBA" id="ARBA00023102"/>
    </source>
</evidence>
<reference evidence="24 37" key="13">
    <citation type="submission" date="2020-02" db="EMBL/GenBank/DDBJ databases">
        <title>Novel Insights Into The Classification of Staphylococcal Beta-Lactamases In Relation To The Cefazolin Inoculum Effect.</title>
        <authorList>
            <person name="Carvajal L.P."/>
            <person name="Rincon S."/>
            <person name="Echeverri A."/>
            <person name="Porras J."/>
            <person name="Rios R."/>
            <person name="Ordonez K."/>
            <person name="Seas C."/>
            <person name="Gomez-Villegas S."/>
            <person name="Diaz L."/>
            <person name="Arias C.A."/>
            <person name="Reyes J."/>
        </authorList>
    </citation>
    <scope>NUCLEOTIDE SEQUENCE [LARGE SCALE GENOMIC DNA]</scope>
    <source>
        <strain evidence="24 37">UP127</strain>
    </source>
</reference>
<dbReference type="Proteomes" id="UP000478431">
    <property type="component" value="Unassembled WGS sequence"/>
</dbReference>
<evidence type="ECO:0000313" key="21">
    <source>
        <dbReference type="EMBL" id="MVK35407.1"/>
    </source>
</evidence>
<keyword evidence="16" id="KW-0808">Transferase</keyword>
<evidence type="ECO:0000313" key="33">
    <source>
        <dbReference type="Proteomes" id="UP000451682"/>
    </source>
</evidence>
<dbReference type="EMBL" id="BDVT01000006">
    <property type="protein sequence ID" value="GBV20494.1"/>
    <property type="molecule type" value="Genomic_DNA"/>
</dbReference>
<evidence type="ECO:0000313" key="35">
    <source>
        <dbReference type="Proteomes" id="UP000471199"/>
    </source>
</evidence>
<dbReference type="InterPro" id="IPR010139">
    <property type="entry name" value="Imidazole-glycPsynth_HisH"/>
</dbReference>
<name>A0A0D6HTY1_STAAU</name>
<sequence>MIVIVDYGLGNISNVKRAIEHLGYEVVVSNTSKIIDQAETIILPGVGHFKDAMSEIKRLNLNAILAKNTDKKMIGICLGMQLMYEHSDEGDASGLGFIPGNISRIQTEYPVPHLGWNNLVSKHPMLNQDVYFVHSYQAPMSENVIAYAQYGADIPAIVQFNNYIGIQFHPEKSGTYGLQILRQAIQGGFIND</sequence>
<dbReference type="EMBL" id="JAAJIY010000003">
    <property type="protein sequence ID" value="NGK20280.1"/>
    <property type="molecule type" value="Genomic_DNA"/>
</dbReference>
<feature type="active site" description="Nucleophile" evidence="11 12">
    <location>
        <position position="77"/>
    </location>
</feature>
<dbReference type="EMBL" id="LALQ01000017">
    <property type="protein sequence ID" value="KMR57570.1"/>
    <property type="molecule type" value="Genomic_DNA"/>
</dbReference>
<reference evidence="35 38" key="9">
    <citation type="submission" date="2019-11" db="EMBL/GenBank/DDBJ databases">
        <title>Implementation of targeted gown and glove precautions to prevent Staphylococcus aureus acquisition in community-based nursing homes.</title>
        <authorList>
            <person name="Stine O.C."/>
        </authorList>
    </citation>
    <scope>NUCLEOTIDE SEQUENCE [LARGE SCALE GENOMIC DNA]</scope>
    <source>
        <strain evidence="22 38">S_1081.LBCF.DN</strain>
        <strain evidence="21 35">S_2062.LAUP.DI</strain>
    </source>
</reference>
<dbReference type="Proteomes" id="UP000473113">
    <property type="component" value="Unassembled WGS sequence"/>
</dbReference>
<dbReference type="EMBL" id="CAIHOM010000002">
    <property type="protein sequence ID" value="CAC7006958.1"/>
    <property type="molecule type" value="Genomic_DNA"/>
</dbReference>
<dbReference type="Proteomes" id="UP000052129">
    <property type="component" value="Unassembled WGS sequence"/>
</dbReference>
<evidence type="ECO:0000313" key="20">
    <source>
        <dbReference type="EMBL" id="KSA79774.1"/>
    </source>
</evidence>
<organism evidence="16 39">
    <name type="scientific">Staphylococcus aureus</name>
    <dbReference type="NCBI Taxonomy" id="1280"/>
    <lineage>
        <taxon>Bacteria</taxon>
        <taxon>Bacillati</taxon>
        <taxon>Bacillota</taxon>
        <taxon>Bacilli</taxon>
        <taxon>Bacillales</taxon>
        <taxon>Staphylococcaceae</taxon>
        <taxon>Staphylococcus</taxon>
    </lineage>
</organism>
<dbReference type="EMBL" id="QNXF01000003">
    <property type="protein sequence ID" value="TXL40079.1"/>
    <property type="molecule type" value="Genomic_DNA"/>
</dbReference>
<dbReference type="Proteomes" id="UP000471199">
    <property type="component" value="Unassembled WGS sequence"/>
</dbReference>
<dbReference type="GO" id="GO:0016829">
    <property type="term" value="F:lyase activity"/>
    <property type="evidence" value="ECO:0007669"/>
    <property type="project" value="UniProtKB-KW"/>
</dbReference>
<evidence type="ECO:0000256" key="2">
    <source>
        <dbReference type="ARBA" id="ARBA00011152"/>
    </source>
</evidence>
<reference evidence="23 34" key="11">
    <citation type="submission" date="2020-01" db="EMBL/GenBank/DDBJ databases">
        <title>Analysis of Virulence and Antimicrobial Resistance Gene Carriage in Staphylococcus aureus Infections in Equids Using Whole Genome Sequencing.</title>
        <authorList>
            <person name="Little S.V."/>
            <person name="Hillhouse A.E."/>
            <person name="Cohen N.D."/>
            <person name="Lawhon S.D."/>
            <person name="Bryan L.K."/>
        </authorList>
    </citation>
    <scope>NUCLEOTIDE SEQUENCE [LARGE SCALE GENOMIC DNA]</scope>
    <source>
        <strain evidence="23 34">61-017</strain>
    </source>
</reference>
<dbReference type="PROSITE" id="PS51273">
    <property type="entry name" value="GATASE_TYPE_1"/>
    <property type="match status" value="1"/>
</dbReference>
<dbReference type="Proteomes" id="UP000451682">
    <property type="component" value="Unassembled WGS sequence"/>
</dbReference>
<accession>A0A4P7P976</accession>
<evidence type="ECO:0000313" key="38">
    <source>
        <dbReference type="Proteomes" id="UP000478867"/>
    </source>
</evidence>
<dbReference type="Proteomes" id="UP000294017">
    <property type="component" value="Unassembled WGS sequence"/>
</dbReference>
<dbReference type="EMBL" id="WPTS01000027">
    <property type="protein sequence ID" value="MVK35407.1"/>
    <property type="molecule type" value="Genomic_DNA"/>
</dbReference>
<dbReference type="GO" id="GO:0000105">
    <property type="term" value="P:L-histidine biosynthetic process"/>
    <property type="evidence" value="ECO:0007669"/>
    <property type="project" value="UniProtKB-UniRule"/>
</dbReference>
<dbReference type="GO" id="GO:0000107">
    <property type="term" value="F:imidazoleglycerol-phosphate synthase activity"/>
    <property type="evidence" value="ECO:0007669"/>
    <property type="project" value="UniProtKB-UniRule"/>
</dbReference>
<protein>
    <recommendedName>
        <fullName evidence="11">Imidazole glycerol phosphate synthase subunit HisH</fullName>
        <ecNumber evidence="11">4.3.2.10</ecNumber>
    </recommendedName>
    <alternativeName>
        <fullName evidence="11">IGP synthase glutaminase subunit</fullName>
        <ecNumber evidence="11">3.5.1.2</ecNumber>
    </alternativeName>
    <alternativeName>
        <fullName evidence="11">IGP synthase subunit HisH</fullName>
    </alternativeName>
    <alternativeName>
        <fullName evidence="11">ImGP synthase subunit HisH</fullName>
        <shortName evidence="11">IGPS subunit HisH</shortName>
    </alternativeName>
</protein>
<reference evidence="14 30" key="5">
    <citation type="submission" date="2017-09" db="EMBL/GenBank/DDBJ databases">
        <title>A single nucleotide polymorphism in the Staphylococcus aureus virulence regulator SaeR abolishes pathogenesis.</title>
        <authorList>
            <person name="Copin R.J."/>
            <person name="Sause W."/>
            <person name="Shopsin B."/>
            <person name="Torres V.J."/>
        </authorList>
    </citation>
    <scope>NUCLEOTIDE SEQUENCE [LARGE SCALE GENOMIC DNA]</scope>
    <source>
        <strain evidence="30">Newman</strain>
        <strain evidence="14">Newman_D2C</strain>
    </source>
</reference>
<comment type="pathway">
    <text evidence="1 11">Amino-acid biosynthesis; L-histidine biosynthesis; L-histidine from 5-phospho-alpha-D-ribose 1-diphosphate: step 5/9.</text>
</comment>
<dbReference type="SUPFAM" id="SSF52317">
    <property type="entry name" value="Class I glutamine amidotransferase-like"/>
    <property type="match status" value="1"/>
</dbReference>
<reference evidence="27 32" key="8">
    <citation type="submission" date="2018-11" db="EMBL/GenBank/DDBJ databases">
        <title>Genomic profiling of Staphylococcus species from a Poultry farm system in KwaZulu-Natal, South Africa.</title>
        <authorList>
            <person name="Amoako D.G."/>
            <person name="Somboro A.M."/>
            <person name="Abia A.L.K."/>
            <person name="Bester L.A."/>
            <person name="Essack S.Y."/>
        </authorList>
    </citation>
    <scope>NUCLEOTIDE SEQUENCE [LARGE SCALE GENOMIC DNA]</scope>
    <source>
        <strain evidence="27 32">SA12</strain>
    </source>
</reference>
<dbReference type="FunFam" id="3.40.50.880:FF:000064">
    <property type="entry name" value="Imidazole glycerol phosphate synthase subunit HisH"/>
    <property type="match status" value="1"/>
</dbReference>
<dbReference type="EC" id="3.5.1.2" evidence="11"/>
<accession>A0A1E8X6B7</accession>
<comment type="catalytic activity">
    <reaction evidence="10 11">
        <text>L-glutamine + H2O = L-glutamate + NH4(+)</text>
        <dbReference type="Rhea" id="RHEA:15889"/>
        <dbReference type="ChEBI" id="CHEBI:15377"/>
        <dbReference type="ChEBI" id="CHEBI:28938"/>
        <dbReference type="ChEBI" id="CHEBI:29985"/>
        <dbReference type="ChEBI" id="CHEBI:58359"/>
        <dbReference type="EC" id="3.5.1.2"/>
    </reaction>
</comment>
<feature type="domain" description="Glutamine amidotransferase" evidence="13">
    <location>
        <begin position="3"/>
        <end position="182"/>
    </location>
</feature>